<feature type="chain" id="PRO_5040733287" evidence="1">
    <location>
        <begin position="23"/>
        <end position="310"/>
    </location>
</feature>
<dbReference type="GO" id="GO:0022857">
    <property type="term" value="F:transmembrane transporter activity"/>
    <property type="evidence" value="ECO:0007669"/>
    <property type="project" value="InterPro"/>
</dbReference>
<dbReference type="Proteomes" id="UP001143463">
    <property type="component" value="Unassembled WGS sequence"/>
</dbReference>
<dbReference type="PROSITE" id="PS51257">
    <property type="entry name" value="PROKAR_LIPOPROTEIN"/>
    <property type="match status" value="1"/>
</dbReference>
<evidence type="ECO:0000313" key="4">
    <source>
        <dbReference type="Proteomes" id="UP001143463"/>
    </source>
</evidence>
<name>A0A9W6NZM9_9PSEU</name>
<keyword evidence="4" id="KW-1185">Reference proteome</keyword>
<sequence length="310" mass="32158">MKLARPLTLVAAGAALVLGLTACGGGGGSNDPLASGNSQAPAASDTIRIGSADFPENQVLAEIYAQSLEAKGVKVERNFNIGSREVYFPALTDGSIDLIPDYTGVLLQYINKNATETEGDAVYAALQKAVPAPLTVLDKAAAENKDAVVVTGEYAQQNNLKNIGDLAPIAGQASFGGPSEFQTRPDGIPGIEKTYGVKFKEFKALDTGGPLTVAALKDGTVQAADLFTTDPTIEDSGFVVLGDPDNNFAAQNVVPLINSSKANDTVKQALNAVQAKLTTEGLIELNRTLNGADKPDVGTVAKNWLAQQGL</sequence>
<dbReference type="GO" id="GO:0043190">
    <property type="term" value="C:ATP-binding cassette (ABC) transporter complex"/>
    <property type="evidence" value="ECO:0007669"/>
    <property type="project" value="InterPro"/>
</dbReference>
<dbReference type="SUPFAM" id="SSF53850">
    <property type="entry name" value="Periplasmic binding protein-like II"/>
    <property type="match status" value="1"/>
</dbReference>
<proteinExistence type="predicted"/>
<dbReference type="EMBL" id="BSFQ01000041">
    <property type="protein sequence ID" value="GLL15131.1"/>
    <property type="molecule type" value="Genomic_DNA"/>
</dbReference>
<dbReference type="AlphaFoldDB" id="A0A9W6NZM9"/>
<comment type="caution">
    <text evidence="3">The sequence shown here is derived from an EMBL/GenBank/DDBJ whole genome shotgun (WGS) entry which is preliminary data.</text>
</comment>
<keyword evidence="1" id="KW-0732">Signal</keyword>
<dbReference type="Pfam" id="PF04069">
    <property type="entry name" value="OpuAC"/>
    <property type="match status" value="1"/>
</dbReference>
<protein>
    <submittedName>
        <fullName evidence="3">Glycine/betaine ABC transporter substrate-binding protein</fullName>
    </submittedName>
</protein>
<dbReference type="Gene3D" id="3.40.190.120">
    <property type="entry name" value="Osmoprotection protein (prox), domain 2"/>
    <property type="match status" value="1"/>
</dbReference>
<organism evidence="3 4">
    <name type="scientific">Pseudonocardia halophobica</name>
    <dbReference type="NCBI Taxonomy" id="29401"/>
    <lineage>
        <taxon>Bacteria</taxon>
        <taxon>Bacillati</taxon>
        <taxon>Actinomycetota</taxon>
        <taxon>Actinomycetes</taxon>
        <taxon>Pseudonocardiales</taxon>
        <taxon>Pseudonocardiaceae</taxon>
        <taxon>Pseudonocardia</taxon>
    </lineage>
</organism>
<accession>A0A9W6NZM9</accession>
<gene>
    <name evidence="3" type="primary">proX</name>
    <name evidence="3" type="ORF">GCM10017577_62800</name>
</gene>
<feature type="domain" description="ABC-type glycine betaine transport system substrate-binding" evidence="2">
    <location>
        <begin position="45"/>
        <end position="307"/>
    </location>
</feature>
<evidence type="ECO:0000259" key="2">
    <source>
        <dbReference type="Pfam" id="PF04069"/>
    </source>
</evidence>
<reference evidence="3" key="2">
    <citation type="submission" date="2023-01" db="EMBL/GenBank/DDBJ databases">
        <authorList>
            <person name="Sun Q."/>
            <person name="Evtushenko L."/>
        </authorList>
    </citation>
    <scope>NUCLEOTIDE SEQUENCE</scope>
    <source>
        <strain evidence="3">VKM Ac-1069</strain>
    </source>
</reference>
<dbReference type="InterPro" id="IPR007210">
    <property type="entry name" value="ABC_Gly_betaine_transp_sub-bd"/>
</dbReference>
<evidence type="ECO:0000313" key="3">
    <source>
        <dbReference type="EMBL" id="GLL15131.1"/>
    </source>
</evidence>
<dbReference type="RefSeq" id="WP_037051705.1">
    <property type="nucleotide sequence ID" value="NZ_BAAAUZ010000056.1"/>
</dbReference>
<dbReference type="CDD" id="cd13606">
    <property type="entry name" value="PBP2_ProX_like"/>
    <property type="match status" value="1"/>
</dbReference>
<feature type="signal peptide" evidence="1">
    <location>
        <begin position="1"/>
        <end position="22"/>
    </location>
</feature>
<evidence type="ECO:0000256" key="1">
    <source>
        <dbReference type="SAM" id="SignalP"/>
    </source>
</evidence>
<dbReference type="Gene3D" id="3.40.190.10">
    <property type="entry name" value="Periplasmic binding protein-like II"/>
    <property type="match status" value="1"/>
</dbReference>
<reference evidence="3" key="1">
    <citation type="journal article" date="2014" name="Int. J. Syst. Evol. Microbiol.">
        <title>Complete genome sequence of Corynebacterium casei LMG S-19264T (=DSM 44701T), isolated from a smear-ripened cheese.</title>
        <authorList>
            <consortium name="US DOE Joint Genome Institute (JGI-PGF)"/>
            <person name="Walter F."/>
            <person name="Albersmeier A."/>
            <person name="Kalinowski J."/>
            <person name="Ruckert C."/>
        </authorList>
    </citation>
    <scope>NUCLEOTIDE SEQUENCE</scope>
    <source>
        <strain evidence="3">VKM Ac-1069</strain>
    </source>
</reference>